<organism evidence="1 2">
    <name type="scientific">Vreelandella aquamarina</name>
    <dbReference type="NCBI Taxonomy" id="77097"/>
    <lineage>
        <taxon>Bacteria</taxon>
        <taxon>Pseudomonadati</taxon>
        <taxon>Pseudomonadota</taxon>
        <taxon>Gammaproteobacteria</taxon>
        <taxon>Oceanospirillales</taxon>
        <taxon>Halomonadaceae</taxon>
        <taxon>Vreelandella</taxon>
    </lineage>
</organism>
<dbReference type="Proteomes" id="UP000185024">
    <property type="component" value="Unassembled WGS sequence"/>
</dbReference>
<name>A0A1N6EQB6_9GAMM</name>
<evidence type="ECO:0000313" key="2">
    <source>
        <dbReference type="Proteomes" id="UP000185024"/>
    </source>
</evidence>
<dbReference type="EMBL" id="FSQX01000002">
    <property type="protein sequence ID" value="SIN87394.1"/>
    <property type="molecule type" value="Genomic_DNA"/>
</dbReference>
<reference evidence="1 2" key="1">
    <citation type="submission" date="2016-11" db="EMBL/GenBank/DDBJ databases">
        <authorList>
            <person name="Jaros S."/>
            <person name="Januszkiewicz K."/>
            <person name="Wedrychowicz H."/>
        </authorList>
    </citation>
    <scope>NUCLEOTIDE SEQUENCE [LARGE SCALE GENOMIC DNA]</scope>
    <source>
        <strain evidence="1 2">ACAM 239</strain>
    </source>
</reference>
<dbReference type="AlphaFoldDB" id="A0A1N6EQB6"/>
<dbReference type="GeneID" id="97277752"/>
<dbReference type="RefSeq" id="WP_074211811.1">
    <property type="nucleotide sequence ID" value="NZ_BJOI01000053.1"/>
</dbReference>
<protein>
    <submittedName>
        <fullName evidence="1">Uncharacterized protein</fullName>
    </submittedName>
</protein>
<proteinExistence type="predicted"/>
<gene>
    <name evidence="1" type="ORF">SAMN05878438_3742</name>
</gene>
<accession>A0A1N6EQB6</accession>
<evidence type="ECO:0000313" key="1">
    <source>
        <dbReference type="EMBL" id="SIN87394.1"/>
    </source>
</evidence>
<sequence>MRNIQILHDRERFREMLSYAVSRENLWGNIDVITRDGAPGLLLVVLDQLDMPNRVSSGVVHECYGDALADLGDILDDLNPDFRPLSHL</sequence>